<organism evidence="3 4">
    <name type="scientific">Candidatus Methylobacter oryzae</name>
    <dbReference type="NCBI Taxonomy" id="2497749"/>
    <lineage>
        <taxon>Bacteria</taxon>
        <taxon>Pseudomonadati</taxon>
        <taxon>Pseudomonadota</taxon>
        <taxon>Gammaproteobacteria</taxon>
        <taxon>Methylococcales</taxon>
        <taxon>Methylococcaceae</taxon>
        <taxon>Methylobacter</taxon>
    </lineage>
</organism>
<evidence type="ECO:0000256" key="2">
    <source>
        <dbReference type="SAM" id="SignalP"/>
    </source>
</evidence>
<feature type="chain" id="PRO_5045699874" evidence="2">
    <location>
        <begin position="20"/>
        <end position="134"/>
    </location>
</feature>
<name>A0ABY3C6D5_9GAMM</name>
<comment type="caution">
    <text evidence="3">The sequence shown here is derived from an EMBL/GenBank/DDBJ whole genome shotgun (WGS) entry which is preliminary data.</text>
</comment>
<dbReference type="Proteomes" id="UP000733744">
    <property type="component" value="Unassembled WGS sequence"/>
</dbReference>
<keyword evidence="4" id="KW-1185">Reference proteome</keyword>
<keyword evidence="2" id="KW-0732">Signal</keyword>
<proteinExistence type="predicted"/>
<accession>A0ABY3C6D5</accession>
<evidence type="ECO:0000256" key="1">
    <source>
        <dbReference type="SAM" id="MobiDB-lite"/>
    </source>
</evidence>
<dbReference type="RefSeq" id="WP_127027608.1">
    <property type="nucleotide sequence ID" value="NZ_RYFG02000115.1"/>
</dbReference>
<evidence type="ECO:0000313" key="3">
    <source>
        <dbReference type="EMBL" id="TRW90840.1"/>
    </source>
</evidence>
<sequence length="134" mass="14536">MKKSLFLTIAMLVSGNVFAATDHYVLRDGDTVRHLKVTKIIDDDYVVSADVDFESSGKDGGSSQCSESISGKAKSTGENELLLKKHSESSAVFCELKIKLSPNGAKVEESKDCANFTVDKCHFSSGDKELVKIK</sequence>
<dbReference type="EMBL" id="RYFG02000115">
    <property type="protein sequence ID" value="TRW90840.1"/>
    <property type="molecule type" value="Genomic_DNA"/>
</dbReference>
<gene>
    <name evidence="3" type="ORF">EKO24_017960</name>
</gene>
<evidence type="ECO:0000313" key="4">
    <source>
        <dbReference type="Proteomes" id="UP000733744"/>
    </source>
</evidence>
<protein>
    <submittedName>
        <fullName evidence="3">Uncharacterized protein</fullName>
    </submittedName>
</protein>
<reference evidence="3 4" key="1">
    <citation type="journal article" date="2019" name="Antonie Van Leeuwenhoek">
        <title>Description of 'Ca. Methylobacter oryzae' KRF1, a novel species from the environmentally important Methylobacter clade 2.</title>
        <authorList>
            <person name="Khatri K."/>
            <person name="Mohite J.A."/>
            <person name="Pandit P.S."/>
            <person name="Bahulikar R."/>
            <person name="Rahalkar M.C."/>
        </authorList>
    </citation>
    <scope>NUCLEOTIDE SEQUENCE [LARGE SCALE GENOMIC DNA]</scope>
    <source>
        <strain evidence="3 4">KRF1</strain>
    </source>
</reference>
<feature type="signal peptide" evidence="2">
    <location>
        <begin position="1"/>
        <end position="19"/>
    </location>
</feature>
<feature type="region of interest" description="Disordered" evidence="1">
    <location>
        <begin position="54"/>
        <end position="76"/>
    </location>
</feature>